<dbReference type="Proteomes" id="UP000198287">
    <property type="component" value="Unassembled WGS sequence"/>
</dbReference>
<feature type="compositionally biased region" description="Basic and acidic residues" evidence="8">
    <location>
        <begin position="184"/>
        <end position="193"/>
    </location>
</feature>
<dbReference type="AlphaFoldDB" id="A0A226EXD3"/>
<evidence type="ECO:0000256" key="1">
    <source>
        <dbReference type="ARBA" id="ARBA00004123"/>
    </source>
</evidence>
<evidence type="ECO:0000256" key="7">
    <source>
        <dbReference type="PROSITE-ProRule" id="PRU00042"/>
    </source>
</evidence>
<dbReference type="Pfam" id="PF00096">
    <property type="entry name" value="zf-C2H2"/>
    <property type="match status" value="1"/>
</dbReference>
<accession>A0A226EXD3</accession>
<protein>
    <submittedName>
        <fullName evidence="10">Zinc finger and SCAN domain-containing protein 5C</fullName>
    </submittedName>
</protein>
<dbReference type="PROSITE" id="PS00028">
    <property type="entry name" value="ZINC_FINGER_C2H2_1"/>
    <property type="match status" value="2"/>
</dbReference>
<evidence type="ECO:0000256" key="2">
    <source>
        <dbReference type="ARBA" id="ARBA00022723"/>
    </source>
</evidence>
<keyword evidence="11" id="KW-1185">Reference proteome</keyword>
<comment type="caution">
    <text evidence="10">The sequence shown here is derived from an EMBL/GenBank/DDBJ whole genome shotgun (WGS) entry which is preliminary data.</text>
</comment>
<keyword evidence="2" id="KW-0479">Metal-binding</keyword>
<keyword evidence="3" id="KW-0677">Repeat</keyword>
<evidence type="ECO:0000256" key="6">
    <source>
        <dbReference type="ARBA" id="ARBA00023242"/>
    </source>
</evidence>
<organism evidence="10 11">
    <name type="scientific">Folsomia candida</name>
    <name type="common">Springtail</name>
    <dbReference type="NCBI Taxonomy" id="158441"/>
    <lineage>
        <taxon>Eukaryota</taxon>
        <taxon>Metazoa</taxon>
        <taxon>Ecdysozoa</taxon>
        <taxon>Arthropoda</taxon>
        <taxon>Hexapoda</taxon>
        <taxon>Collembola</taxon>
        <taxon>Entomobryomorpha</taxon>
        <taxon>Isotomoidea</taxon>
        <taxon>Isotomidae</taxon>
        <taxon>Proisotominae</taxon>
        <taxon>Folsomia</taxon>
    </lineage>
</organism>
<dbReference type="GO" id="GO:0000978">
    <property type="term" value="F:RNA polymerase II cis-regulatory region sequence-specific DNA binding"/>
    <property type="evidence" value="ECO:0007669"/>
    <property type="project" value="TreeGrafter"/>
</dbReference>
<dbReference type="PROSITE" id="PS50157">
    <property type="entry name" value="ZINC_FINGER_C2H2_2"/>
    <property type="match status" value="2"/>
</dbReference>
<dbReference type="OMA" id="HENAPYS"/>
<dbReference type="Gene3D" id="3.30.160.60">
    <property type="entry name" value="Classic Zinc Finger"/>
    <property type="match status" value="1"/>
</dbReference>
<evidence type="ECO:0000313" key="11">
    <source>
        <dbReference type="Proteomes" id="UP000198287"/>
    </source>
</evidence>
<dbReference type="GO" id="GO:0006357">
    <property type="term" value="P:regulation of transcription by RNA polymerase II"/>
    <property type="evidence" value="ECO:0007669"/>
    <property type="project" value="TreeGrafter"/>
</dbReference>
<feature type="region of interest" description="Disordered" evidence="8">
    <location>
        <begin position="160"/>
        <end position="257"/>
    </location>
</feature>
<feature type="compositionally biased region" description="Polar residues" evidence="8">
    <location>
        <begin position="235"/>
        <end position="245"/>
    </location>
</feature>
<dbReference type="OrthoDB" id="7430321at2759"/>
<keyword evidence="5" id="KW-0862">Zinc</keyword>
<keyword evidence="6" id="KW-0539">Nucleus</keyword>
<feature type="compositionally biased region" description="Polar residues" evidence="8">
    <location>
        <begin position="275"/>
        <end position="298"/>
    </location>
</feature>
<keyword evidence="4 7" id="KW-0863">Zinc-finger</keyword>
<feature type="region of interest" description="Disordered" evidence="8">
    <location>
        <begin position="271"/>
        <end position="343"/>
    </location>
</feature>
<name>A0A226EXD3_FOLCA</name>
<dbReference type="InterPro" id="IPR013087">
    <property type="entry name" value="Znf_C2H2_type"/>
</dbReference>
<dbReference type="SUPFAM" id="SSF57667">
    <property type="entry name" value="beta-beta-alpha zinc fingers"/>
    <property type="match status" value="2"/>
</dbReference>
<dbReference type="InterPro" id="IPR036236">
    <property type="entry name" value="Znf_C2H2_sf"/>
</dbReference>
<comment type="subcellular location">
    <subcellularLocation>
        <location evidence="1">Nucleus</location>
    </subcellularLocation>
</comment>
<dbReference type="GO" id="GO:0005634">
    <property type="term" value="C:nucleus"/>
    <property type="evidence" value="ECO:0007669"/>
    <property type="project" value="UniProtKB-SubCell"/>
</dbReference>
<evidence type="ECO:0000256" key="5">
    <source>
        <dbReference type="ARBA" id="ARBA00022833"/>
    </source>
</evidence>
<reference evidence="10 11" key="1">
    <citation type="submission" date="2015-12" db="EMBL/GenBank/DDBJ databases">
        <title>The genome of Folsomia candida.</title>
        <authorList>
            <person name="Faddeeva A."/>
            <person name="Derks M.F."/>
            <person name="Anvar Y."/>
            <person name="Smit S."/>
            <person name="Van Straalen N."/>
            <person name="Roelofs D."/>
        </authorList>
    </citation>
    <scope>NUCLEOTIDE SEQUENCE [LARGE SCALE GENOMIC DNA]</scope>
    <source>
        <strain evidence="10 11">VU population</strain>
        <tissue evidence="10">Whole body</tissue>
    </source>
</reference>
<gene>
    <name evidence="10" type="ORF">Fcan01_00864</name>
</gene>
<feature type="region of interest" description="Disordered" evidence="8">
    <location>
        <begin position="413"/>
        <end position="438"/>
    </location>
</feature>
<dbReference type="Pfam" id="PF12874">
    <property type="entry name" value="zf-met"/>
    <property type="match status" value="1"/>
</dbReference>
<sequence>MASSRALDSLPSLDIAPVVRITRDAAVEAALVALQTEKESSAAVTYDPGSCFICGGKVKKGQFEVEDEPDLAKQVDLFKVKLRKEDPTCDVRKEMVPCSNCVAILVKQVWEMDKVIKSINGQITQMLKRSLKLMDETNRRNKKIIQTAELNTSRTGDKVELIAPPKSHPSTVRSPPPRVKIRKPRDLESRDSFDSDEEITLTHKLLIRSPGSEKIEPQRKTITPNKSSHHKILNGTPTDSRNRGGNNKRKHKFEEDDYDNEDDLFVRHVRRKSGAKQQDNPLQTVSESGLNPRNTPHSNRVENSVRQEVQGHKETEVKGPKTSNVSRISTLPDPSPTGNKAIGVNSKATYFPIFENIRHQRTKKSEEETTKARTRGSPRGKGPVKETASFIPPVVKSGRKTMQNVVKEETQIGSNNGNEMTFSFSPQPSSRSISVDNSSTRDDITIKMEDCQSDEILEELLPLQMSDGIYSSDILQNDVPVRGSSLSSTLEKIKYEIPKKGEFLLNPFKDLSHTRVDGFTLTTVQKSTEKTTSRNNSFLTETGRKDEVNSQIIKIPEPYRTDNNFRVSFHVPKISFSQFNVNNQGPIQIGFSPLHTGLDFGLVEQSPCSPPAAPPIRQRASISTVVMSPKQKSLDVAPIQNPANKITSFRCEICKKYFQSQANLEIHVQTGHAKPDETFVCRKCNKDFYDRRSLEDHKRMKHDNDGFACSICNKVLATRRICAIHEVTVCNVSPENEKITKLGLKFKSCGFSGCKKLFYQCSETELERHEATHKVKQGPIIGWSSLANQEFPCAKCGKRFALKFTRQRHEKSCNNIMVID</sequence>
<dbReference type="PANTHER" id="PTHR24390:SF79">
    <property type="entry name" value="ASPARAGINE-RICH ZINC FINGER PROTEIN AZF1"/>
    <property type="match status" value="1"/>
</dbReference>
<dbReference type="GO" id="GO:0003700">
    <property type="term" value="F:DNA-binding transcription factor activity"/>
    <property type="evidence" value="ECO:0007669"/>
    <property type="project" value="TreeGrafter"/>
</dbReference>
<dbReference type="SMART" id="SM00355">
    <property type="entry name" value="ZnF_C2H2"/>
    <property type="match status" value="5"/>
</dbReference>
<proteinExistence type="predicted"/>
<evidence type="ECO:0000256" key="4">
    <source>
        <dbReference type="ARBA" id="ARBA00022771"/>
    </source>
</evidence>
<evidence type="ECO:0000259" key="9">
    <source>
        <dbReference type="PROSITE" id="PS50157"/>
    </source>
</evidence>
<evidence type="ECO:0000256" key="3">
    <source>
        <dbReference type="ARBA" id="ARBA00022737"/>
    </source>
</evidence>
<feature type="compositionally biased region" description="Basic and acidic residues" evidence="8">
    <location>
        <begin position="299"/>
        <end position="319"/>
    </location>
</feature>
<dbReference type="GO" id="GO:0008270">
    <property type="term" value="F:zinc ion binding"/>
    <property type="evidence" value="ECO:0007669"/>
    <property type="project" value="UniProtKB-KW"/>
</dbReference>
<evidence type="ECO:0000256" key="8">
    <source>
        <dbReference type="SAM" id="MobiDB-lite"/>
    </source>
</evidence>
<feature type="domain" description="C2H2-type" evidence="9">
    <location>
        <begin position="679"/>
        <end position="707"/>
    </location>
</feature>
<feature type="domain" description="C2H2-type" evidence="9">
    <location>
        <begin position="649"/>
        <end position="677"/>
    </location>
</feature>
<feature type="compositionally biased region" description="Low complexity" evidence="8">
    <location>
        <begin position="422"/>
        <end position="434"/>
    </location>
</feature>
<evidence type="ECO:0000313" key="10">
    <source>
        <dbReference type="EMBL" id="OXA61817.1"/>
    </source>
</evidence>
<feature type="region of interest" description="Disordered" evidence="8">
    <location>
        <begin position="361"/>
        <end position="387"/>
    </location>
</feature>
<dbReference type="PANTHER" id="PTHR24390">
    <property type="entry name" value="ZINC FINGER PROTEIN"/>
    <property type="match status" value="1"/>
</dbReference>
<dbReference type="EMBL" id="LNIX01000001">
    <property type="protein sequence ID" value="OXA61817.1"/>
    <property type="molecule type" value="Genomic_DNA"/>
</dbReference>